<evidence type="ECO:0000313" key="4">
    <source>
        <dbReference type="Proteomes" id="UP000237271"/>
    </source>
</evidence>
<evidence type="ECO:0000256" key="2">
    <source>
        <dbReference type="SAM" id="Phobius"/>
    </source>
</evidence>
<dbReference type="Proteomes" id="UP000237271">
    <property type="component" value="Unassembled WGS sequence"/>
</dbReference>
<feature type="transmembrane region" description="Helical" evidence="2">
    <location>
        <begin position="63"/>
        <end position="84"/>
    </location>
</feature>
<dbReference type="EMBL" id="NCKW01004116">
    <property type="protein sequence ID" value="POM75050.1"/>
    <property type="molecule type" value="Genomic_DNA"/>
</dbReference>
<feature type="region of interest" description="Disordered" evidence="1">
    <location>
        <begin position="336"/>
        <end position="355"/>
    </location>
</feature>
<comment type="caution">
    <text evidence="3">The sequence shown here is derived from an EMBL/GenBank/DDBJ whole genome shotgun (WGS) entry which is preliminary data.</text>
</comment>
<evidence type="ECO:0000256" key="1">
    <source>
        <dbReference type="SAM" id="MobiDB-lite"/>
    </source>
</evidence>
<dbReference type="AlphaFoldDB" id="A0A2P4YB96"/>
<organism evidence="3 4">
    <name type="scientific">Phytophthora palmivora</name>
    <dbReference type="NCBI Taxonomy" id="4796"/>
    <lineage>
        <taxon>Eukaryota</taxon>
        <taxon>Sar</taxon>
        <taxon>Stramenopiles</taxon>
        <taxon>Oomycota</taxon>
        <taxon>Peronosporomycetes</taxon>
        <taxon>Peronosporales</taxon>
        <taxon>Peronosporaceae</taxon>
        <taxon>Phytophthora</taxon>
    </lineage>
</organism>
<gene>
    <name evidence="3" type="ORF">PHPALM_7897</name>
</gene>
<name>A0A2P4YB96_9STRA</name>
<protein>
    <submittedName>
        <fullName evidence="3">Structural maintenance of chromosomes protein 4-like isoformX2</fullName>
    </submittedName>
</protein>
<evidence type="ECO:0000313" key="3">
    <source>
        <dbReference type="EMBL" id="POM75050.1"/>
    </source>
</evidence>
<sequence length="355" mass="40360">MVRLGLSDSMRSTVSIEDTEPLHTASHRRSLRRPLAVATTAATNASRKQQTQSKAISSVLSTALRILLGSILAIVLLSIGVRVFGASLRTWRSSFLQVGEQFERLEKSIELLEDDTTRLKTTADRFLQNCQEAQVAASTRTEMLQNIAKRSFDEQMTTQMQEHEQVMKDVLRYYAQQEQKVMETRERLIKMNITLPVQVGVRSVPETWKQDEQKLLQEQGLSDTIDGLAVFAEKTPARDGGDDQQMSFEHREFQTGGNLESNNRRKGGEHTSSFGLFFFYVIVFCFSAIYLRNAIANTRKKELMEDKWSWSPVPKVLSTLKKLLSSIVVIEDLRTSSNTDDTTNSPEHIEHIELR</sequence>
<keyword evidence="4" id="KW-1185">Reference proteome</keyword>
<keyword evidence="2" id="KW-0812">Transmembrane</keyword>
<keyword evidence="2" id="KW-1133">Transmembrane helix</keyword>
<feature type="compositionally biased region" description="Low complexity" evidence="1">
    <location>
        <begin position="336"/>
        <end position="345"/>
    </location>
</feature>
<accession>A0A2P4YB96</accession>
<proteinExistence type="predicted"/>
<dbReference type="OrthoDB" id="107715at2759"/>
<keyword evidence="2" id="KW-0472">Membrane</keyword>
<feature type="transmembrane region" description="Helical" evidence="2">
    <location>
        <begin position="274"/>
        <end position="291"/>
    </location>
</feature>
<reference evidence="3 4" key="1">
    <citation type="journal article" date="2017" name="Genome Biol. Evol.">
        <title>Phytophthora megakarya and P. palmivora, closely related causal agents of cacao black pod rot, underwent increases in genome sizes and gene numbers by different mechanisms.</title>
        <authorList>
            <person name="Ali S.S."/>
            <person name="Shao J."/>
            <person name="Lary D.J."/>
            <person name="Kronmiller B."/>
            <person name="Shen D."/>
            <person name="Strem M.D."/>
            <person name="Amoako-Attah I."/>
            <person name="Akrofi A.Y."/>
            <person name="Begoude B.A."/>
            <person name="Ten Hoopen G.M."/>
            <person name="Coulibaly K."/>
            <person name="Kebe B.I."/>
            <person name="Melnick R.L."/>
            <person name="Guiltinan M.J."/>
            <person name="Tyler B.M."/>
            <person name="Meinhardt L.W."/>
            <person name="Bailey B.A."/>
        </authorList>
    </citation>
    <scope>NUCLEOTIDE SEQUENCE [LARGE SCALE GENOMIC DNA]</scope>
    <source>
        <strain evidence="4">sbr112.9</strain>
    </source>
</reference>